<dbReference type="GO" id="GO:0005576">
    <property type="term" value="C:extracellular region"/>
    <property type="evidence" value="ECO:0007669"/>
    <property type="project" value="UniProtKB-SubCell"/>
</dbReference>
<comment type="similarity">
    <text evidence="2 9">Belongs to the phytosulfokine family.</text>
</comment>
<comment type="subcellular location">
    <subcellularLocation>
        <location evidence="1 9">Secreted</location>
    </subcellularLocation>
</comment>
<dbReference type="Pfam" id="PF06404">
    <property type="entry name" value="PSK"/>
    <property type="match status" value="1"/>
</dbReference>
<evidence type="ECO:0000256" key="3">
    <source>
        <dbReference type="ARBA" id="ARBA00022473"/>
    </source>
</evidence>
<keyword evidence="5 9" id="KW-0765">Sulfation</keyword>
<comment type="caution">
    <text evidence="10">The sequence shown here is derived from an EMBL/GenBank/DDBJ whole genome shotgun (WGS) entry which is preliminary data.</text>
</comment>
<keyword evidence="7 9" id="KW-0221">Differentiation</keyword>
<accession>A0A2P5CWX0</accession>
<comment type="PTM">
    <text evidence="9">Sulfation is important for activity and for the binding to a putative membrane receptor.</text>
</comment>
<feature type="signal peptide" evidence="9">
    <location>
        <begin position="1"/>
        <end position="19"/>
    </location>
</feature>
<dbReference type="GO" id="GO:0030154">
    <property type="term" value="P:cell differentiation"/>
    <property type="evidence" value="ECO:0007669"/>
    <property type="project" value="UniProtKB-UniRule"/>
</dbReference>
<proteinExistence type="inferred from homology"/>
<dbReference type="PANTHER" id="PTHR33285:SF55">
    <property type="entry name" value="PHYTOSULFOKINES 3"/>
    <property type="match status" value="1"/>
</dbReference>
<keyword evidence="6 9" id="KW-0732">Signal</keyword>
<dbReference type="GO" id="GO:0008283">
    <property type="term" value="P:cell population proliferation"/>
    <property type="evidence" value="ECO:0007669"/>
    <property type="project" value="UniProtKB-UniRule"/>
</dbReference>
<dbReference type="Proteomes" id="UP000237105">
    <property type="component" value="Unassembled WGS sequence"/>
</dbReference>
<evidence type="ECO:0000256" key="2">
    <source>
        <dbReference type="ARBA" id="ARBA00010781"/>
    </source>
</evidence>
<dbReference type="GO" id="GO:0008083">
    <property type="term" value="F:growth factor activity"/>
    <property type="evidence" value="ECO:0007669"/>
    <property type="project" value="UniProtKB-UniRule"/>
</dbReference>
<evidence type="ECO:0000313" key="11">
    <source>
        <dbReference type="Proteomes" id="UP000237105"/>
    </source>
</evidence>
<keyword evidence="11" id="KW-1185">Reference proteome</keyword>
<keyword evidence="3 9" id="KW-0217">Developmental protein</keyword>
<evidence type="ECO:0000256" key="8">
    <source>
        <dbReference type="ARBA" id="ARBA00023030"/>
    </source>
</evidence>
<dbReference type="STRING" id="3476.A0A2P5CWX0"/>
<dbReference type="AlphaFoldDB" id="A0A2P5CWX0"/>
<comment type="function">
    <text evidence="9">Promotes plant cell differentiation, organogenesis and somatic embryogenesis as well as cell proliferation.</text>
</comment>
<evidence type="ECO:0000256" key="4">
    <source>
        <dbReference type="ARBA" id="ARBA00022525"/>
    </source>
</evidence>
<sequence>MAKFMIFFTIALLLSFVLASTARPDPSFPDTTFLKSQHNNEAEKIAAEEDLTCEGVGTEECLTRRTLAAHLDYIYTQEHKP</sequence>
<keyword evidence="8 9" id="KW-0339">Growth factor</keyword>
<dbReference type="PANTHER" id="PTHR33285">
    <property type="entry name" value="PHYTOSULFOKINES 3"/>
    <property type="match status" value="1"/>
</dbReference>
<dbReference type="EMBL" id="JXTB01000086">
    <property type="protein sequence ID" value="PON65543.1"/>
    <property type="molecule type" value="Genomic_DNA"/>
</dbReference>
<comment type="PTM">
    <text evidence="9">PSK-alpha is produced by endopeptidase digestion. PSK-beta is produced from PSK-alpha by exopeptidase digestion.</text>
</comment>
<feature type="chain" id="PRO_5031603672" description="Phytosulfokine" evidence="9">
    <location>
        <begin position="20"/>
        <end position="81"/>
    </location>
</feature>
<protein>
    <recommendedName>
        <fullName evidence="9">Phytosulfokine</fullName>
    </recommendedName>
    <component>
        <recommendedName>
            <fullName evidence="9">Phytosulfokine-alpha</fullName>
            <shortName evidence="9">PSK-alpha</shortName>
            <shortName evidence="9">Phytosulfokine-a</shortName>
        </recommendedName>
    </component>
    <component>
        <recommendedName>
            <fullName evidence="9">Phytosulfokine-beta</fullName>
            <shortName evidence="9">PSK-beta</shortName>
            <shortName evidence="9">Phytosulfokine-b</shortName>
        </recommendedName>
    </component>
</protein>
<reference evidence="11" key="1">
    <citation type="submission" date="2016-06" db="EMBL/GenBank/DDBJ databases">
        <title>Parallel loss of symbiosis genes in relatives of nitrogen-fixing non-legume Parasponia.</title>
        <authorList>
            <person name="Van Velzen R."/>
            <person name="Holmer R."/>
            <person name="Bu F."/>
            <person name="Rutten L."/>
            <person name="Van Zeijl A."/>
            <person name="Liu W."/>
            <person name="Santuari L."/>
            <person name="Cao Q."/>
            <person name="Sharma T."/>
            <person name="Shen D."/>
            <person name="Roswanjaya Y."/>
            <person name="Wardhani T."/>
            <person name="Kalhor M.S."/>
            <person name="Jansen J."/>
            <person name="Van den Hoogen J."/>
            <person name="Gungor B."/>
            <person name="Hartog M."/>
            <person name="Hontelez J."/>
            <person name="Verver J."/>
            <person name="Yang W.-C."/>
            <person name="Schijlen E."/>
            <person name="Repin R."/>
            <person name="Schilthuizen M."/>
            <person name="Schranz E."/>
            <person name="Heidstra R."/>
            <person name="Miyata K."/>
            <person name="Fedorova E."/>
            <person name="Kohlen W."/>
            <person name="Bisseling T."/>
            <person name="Smit S."/>
            <person name="Geurts R."/>
        </authorList>
    </citation>
    <scope>NUCLEOTIDE SEQUENCE [LARGE SCALE GENOMIC DNA]</scope>
    <source>
        <strain evidence="11">cv. WU1-14</strain>
    </source>
</reference>
<keyword evidence="4 9" id="KW-0964">Secreted</keyword>
<evidence type="ECO:0000256" key="1">
    <source>
        <dbReference type="ARBA" id="ARBA00004613"/>
    </source>
</evidence>
<evidence type="ECO:0000256" key="5">
    <source>
        <dbReference type="ARBA" id="ARBA00022641"/>
    </source>
</evidence>
<gene>
    <name evidence="10" type="ORF">PanWU01x14_115550</name>
</gene>
<evidence type="ECO:0000313" key="10">
    <source>
        <dbReference type="EMBL" id="PON65543.1"/>
    </source>
</evidence>
<organism evidence="10 11">
    <name type="scientific">Parasponia andersonii</name>
    <name type="common">Sponia andersonii</name>
    <dbReference type="NCBI Taxonomy" id="3476"/>
    <lineage>
        <taxon>Eukaryota</taxon>
        <taxon>Viridiplantae</taxon>
        <taxon>Streptophyta</taxon>
        <taxon>Embryophyta</taxon>
        <taxon>Tracheophyta</taxon>
        <taxon>Spermatophyta</taxon>
        <taxon>Magnoliopsida</taxon>
        <taxon>eudicotyledons</taxon>
        <taxon>Gunneridae</taxon>
        <taxon>Pentapetalae</taxon>
        <taxon>rosids</taxon>
        <taxon>fabids</taxon>
        <taxon>Rosales</taxon>
        <taxon>Cannabaceae</taxon>
        <taxon>Parasponia</taxon>
    </lineage>
</organism>
<name>A0A2P5CWX0_PARAD</name>
<evidence type="ECO:0000256" key="6">
    <source>
        <dbReference type="ARBA" id="ARBA00022729"/>
    </source>
</evidence>
<evidence type="ECO:0000256" key="9">
    <source>
        <dbReference type="RuleBase" id="RU368031"/>
    </source>
</evidence>
<dbReference type="OrthoDB" id="1858282at2759"/>
<evidence type="ECO:0000256" key="7">
    <source>
        <dbReference type="ARBA" id="ARBA00022782"/>
    </source>
</evidence>
<dbReference type="InterPro" id="IPR009438">
    <property type="entry name" value="Phytosulfokine"/>
</dbReference>